<dbReference type="EC" id="1.15.1.1" evidence="2"/>
<evidence type="ECO:0000256" key="3">
    <source>
        <dbReference type="ARBA" id="ARBA00022723"/>
    </source>
</evidence>
<comment type="caution">
    <text evidence="6">The sequence shown here is derived from an EMBL/GenBank/DDBJ whole genome shotgun (WGS) entry which is preliminary data.</text>
</comment>
<evidence type="ECO:0000313" key="6">
    <source>
        <dbReference type="EMBL" id="KKW34456.1"/>
    </source>
</evidence>
<dbReference type="InterPro" id="IPR036324">
    <property type="entry name" value="Mn/Fe_SOD_N_sf"/>
</dbReference>
<dbReference type="PANTHER" id="PTHR43595:SF2">
    <property type="entry name" value="SMALL RIBOSOMAL SUBUNIT PROTEIN MS42"/>
    <property type="match status" value="1"/>
</dbReference>
<dbReference type="Proteomes" id="UP000034290">
    <property type="component" value="Unassembled WGS sequence"/>
</dbReference>
<name>A0A0G1XTZ6_9BACT</name>
<dbReference type="EMBL" id="LCRM01000074">
    <property type="protein sequence ID" value="KKW34456.1"/>
    <property type="molecule type" value="Genomic_DNA"/>
</dbReference>
<dbReference type="Pfam" id="PF00081">
    <property type="entry name" value="Sod_Fe_N"/>
    <property type="match status" value="1"/>
</dbReference>
<feature type="non-terminal residue" evidence="6">
    <location>
        <position position="112"/>
    </location>
</feature>
<accession>A0A0G1XTZ6</accession>
<dbReference type="FunFam" id="1.10.287.990:FF:000001">
    <property type="entry name" value="Superoxide dismutase"/>
    <property type="match status" value="1"/>
</dbReference>
<evidence type="ECO:0000256" key="2">
    <source>
        <dbReference type="ARBA" id="ARBA00012682"/>
    </source>
</evidence>
<keyword evidence="4" id="KW-0560">Oxidoreductase</keyword>
<evidence type="ECO:0000259" key="5">
    <source>
        <dbReference type="Pfam" id="PF00081"/>
    </source>
</evidence>
<dbReference type="InterPro" id="IPR019831">
    <property type="entry name" value="Mn/Fe_SOD_N"/>
</dbReference>
<dbReference type="GO" id="GO:0005737">
    <property type="term" value="C:cytoplasm"/>
    <property type="evidence" value="ECO:0007669"/>
    <property type="project" value="TreeGrafter"/>
</dbReference>
<sequence length="112" mass="13116">MHEIPNLKYKYGDLEPHFDEQTMRLHHTKHHQAYVDKLNAALEKYPDLAKKSVEELLKDLNNVPEDIRTAVRNHGGGHYNHSLFWEMLAPHSGDREPLLHEKTITLLDRAFV</sequence>
<evidence type="ECO:0000256" key="1">
    <source>
        <dbReference type="ARBA" id="ARBA00008714"/>
    </source>
</evidence>
<dbReference type="Gene3D" id="1.10.287.990">
    <property type="entry name" value="Fe,Mn superoxide dismutase (SOD) domain"/>
    <property type="match status" value="1"/>
</dbReference>
<dbReference type="AlphaFoldDB" id="A0A0G1XTZ6"/>
<evidence type="ECO:0000256" key="4">
    <source>
        <dbReference type="ARBA" id="ARBA00023002"/>
    </source>
</evidence>
<comment type="similarity">
    <text evidence="1">Belongs to the iron/manganese superoxide dismutase family.</text>
</comment>
<dbReference type="SUPFAM" id="SSF46609">
    <property type="entry name" value="Fe,Mn superoxide dismutase (SOD), N-terminal domain"/>
    <property type="match status" value="1"/>
</dbReference>
<proteinExistence type="inferred from homology"/>
<dbReference type="InterPro" id="IPR001189">
    <property type="entry name" value="Mn/Fe_SOD"/>
</dbReference>
<evidence type="ECO:0000313" key="7">
    <source>
        <dbReference type="Proteomes" id="UP000034290"/>
    </source>
</evidence>
<organism evidence="6 7">
    <name type="scientific">Candidatus Giovannonibacteria bacterium GW2011_GWA2_53_7</name>
    <dbReference type="NCBI Taxonomy" id="1618650"/>
    <lineage>
        <taxon>Bacteria</taxon>
        <taxon>Candidatus Giovannoniibacteriota</taxon>
    </lineage>
</organism>
<dbReference type="PRINTS" id="PR01703">
    <property type="entry name" value="MNSODISMTASE"/>
</dbReference>
<reference evidence="6 7" key="1">
    <citation type="journal article" date="2015" name="Nature">
        <title>rRNA introns, odd ribosomes, and small enigmatic genomes across a large radiation of phyla.</title>
        <authorList>
            <person name="Brown C.T."/>
            <person name="Hug L.A."/>
            <person name="Thomas B.C."/>
            <person name="Sharon I."/>
            <person name="Castelle C.J."/>
            <person name="Singh A."/>
            <person name="Wilkins M.J."/>
            <person name="Williams K.H."/>
            <person name="Banfield J.F."/>
        </authorList>
    </citation>
    <scope>NUCLEOTIDE SEQUENCE [LARGE SCALE GENOMIC DNA]</scope>
</reference>
<dbReference type="PANTHER" id="PTHR43595">
    <property type="entry name" value="37S RIBOSOMAL PROTEIN S26, MITOCHONDRIAL"/>
    <property type="match status" value="1"/>
</dbReference>
<dbReference type="GO" id="GO:0046872">
    <property type="term" value="F:metal ion binding"/>
    <property type="evidence" value="ECO:0007669"/>
    <property type="project" value="UniProtKB-KW"/>
</dbReference>
<keyword evidence="3" id="KW-0479">Metal-binding</keyword>
<feature type="domain" description="Manganese/iron superoxide dismutase N-terminal" evidence="5">
    <location>
        <begin position="2"/>
        <end position="88"/>
    </location>
</feature>
<gene>
    <name evidence="6" type="ORF">UY81_C0074G0001</name>
</gene>
<protein>
    <recommendedName>
        <fullName evidence="2">superoxide dismutase</fullName>
        <ecNumber evidence="2">1.15.1.1</ecNumber>
    </recommendedName>
</protein>
<dbReference type="GO" id="GO:0004784">
    <property type="term" value="F:superoxide dismutase activity"/>
    <property type="evidence" value="ECO:0007669"/>
    <property type="project" value="UniProtKB-EC"/>
</dbReference>